<organism evidence="2 3">
    <name type="scientific">Sphingobacterium zhuxiongii</name>
    <dbReference type="NCBI Taxonomy" id="2662364"/>
    <lineage>
        <taxon>Bacteria</taxon>
        <taxon>Pseudomonadati</taxon>
        <taxon>Bacteroidota</taxon>
        <taxon>Sphingobacteriia</taxon>
        <taxon>Sphingobacteriales</taxon>
        <taxon>Sphingobacteriaceae</taxon>
        <taxon>Sphingobacterium</taxon>
    </lineage>
</organism>
<sequence>MIKNKIIKSSRLAYYRPSKEDFKAYFAINADPETNLFNPHGPMSEITAHEVFHNIMLHWDISGYGIWMVREVNKSEIIGFGGLSNKMYLDHQRTNLGYRFSPSAWGKGFATELAQTATAFGFEELKKKAIYALVRPSNLASINVLEKCQFNLIDYLSDVQNEDPSLVYRRNSTF</sequence>
<reference evidence="2 3" key="1">
    <citation type="submission" date="2019-10" db="EMBL/GenBank/DDBJ databases">
        <authorList>
            <person name="Dong K."/>
        </authorList>
    </citation>
    <scope>NUCLEOTIDE SEQUENCE [LARGE SCALE GENOMIC DNA]</scope>
    <source>
        <strain evidence="3">dk4302</strain>
    </source>
</reference>
<dbReference type="InterPro" id="IPR000182">
    <property type="entry name" value="GNAT_dom"/>
</dbReference>
<dbReference type="Proteomes" id="UP000326921">
    <property type="component" value="Chromosome"/>
</dbReference>
<keyword evidence="2" id="KW-0808">Transferase</keyword>
<feature type="domain" description="N-acetyltransferase" evidence="1">
    <location>
        <begin position="12"/>
        <end position="173"/>
    </location>
</feature>
<dbReference type="RefSeq" id="WP_153510704.1">
    <property type="nucleotide sequence ID" value="NZ_CP045652.1"/>
</dbReference>
<dbReference type="Pfam" id="PF13302">
    <property type="entry name" value="Acetyltransf_3"/>
    <property type="match status" value="1"/>
</dbReference>
<keyword evidence="3" id="KW-1185">Reference proteome</keyword>
<dbReference type="PANTHER" id="PTHR43792">
    <property type="entry name" value="GNAT FAMILY, PUTATIVE (AFU_ORTHOLOGUE AFUA_3G00765)-RELATED-RELATED"/>
    <property type="match status" value="1"/>
</dbReference>
<protein>
    <submittedName>
        <fullName evidence="2">GNAT family N-acetyltransferase</fullName>
    </submittedName>
</protein>
<dbReference type="InterPro" id="IPR016181">
    <property type="entry name" value="Acyl_CoA_acyltransferase"/>
</dbReference>
<dbReference type="GO" id="GO:0016747">
    <property type="term" value="F:acyltransferase activity, transferring groups other than amino-acyl groups"/>
    <property type="evidence" value="ECO:0007669"/>
    <property type="project" value="InterPro"/>
</dbReference>
<name>A0A5Q0QB94_9SPHI</name>
<gene>
    <name evidence="2" type="ORF">GFH32_07295</name>
</gene>
<evidence type="ECO:0000313" key="3">
    <source>
        <dbReference type="Proteomes" id="UP000326921"/>
    </source>
</evidence>
<dbReference type="SUPFAM" id="SSF55729">
    <property type="entry name" value="Acyl-CoA N-acyltransferases (Nat)"/>
    <property type="match status" value="1"/>
</dbReference>
<proteinExistence type="predicted"/>
<accession>A0A5Q0QB94</accession>
<dbReference type="InterPro" id="IPR051531">
    <property type="entry name" value="N-acetyltransferase"/>
</dbReference>
<dbReference type="AlphaFoldDB" id="A0A5Q0QB94"/>
<dbReference type="PANTHER" id="PTHR43792:SF1">
    <property type="entry name" value="N-ACETYLTRANSFERASE DOMAIN-CONTAINING PROTEIN"/>
    <property type="match status" value="1"/>
</dbReference>
<dbReference type="KEGG" id="sphe:GFH32_07295"/>
<dbReference type="PROSITE" id="PS51186">
    <property type="entry name" value="GNAT"/>
    <property type="match status" value="1"/>
</dbReference>
<evidence type="ECO:0000313" key="2">
    <source>
        <dbReference type="EMBL" id="QGA26141.1"/>
    </source>
</evidence>
<dbReference type="Gene3D" id="3.40.630.30">
    <property type="match status" value="1"/>
</dbReference>
<evidence type="ECO:0000259" key="1">
    <source>
        <dbReference type="PROSITE" id="PS51186"/>
    </source>
</evidence>
<dbReference type="EMBL" id="CP045652">
    <property type="protein sequence ID" value="QGA26141.1"/>
    <property type="molecule type" value="Genomic_DNA"/>
</dbReference>